<sequence length="78" mass="8986">MADRKKVSYTFKQLEDWQKHNQTVILIVKEDTGVEHWISNRSLPPTSFPPPLSLEGIDKLKELDGVVVEDIPEDKQDL</sequence>
<name>A0A0P7BMF1_9HYPO</name>
<dbReference type="AlphaFoldDB" id="A0A0P7BMF1"/>
<reference evidence="1 2" key="1">
    <citation type="submission" date="2015-09" db="EMBL/GenBank/DDBJ databases">
        <title>Draft genome of a European isolate of the apple canker pathogen Neonectria ditissima.</title>
        <authorList>
            <person name="Gomez-Cortecero A."/>
            <person name="Harrison R.J."/>
            <person name="Armitage A.D."/>
        </authorList>
    </citation>
    <scope>NUCLEOTIDE SEQUENCE [LARGE SCALE GENOMIC DNA]</scope>
    <source>
        <strain evidence="1 2">R09/05</strain>
    </source>
</reference>
<accession>A0A0P7BMF1</accession>
<gene>
    <name evidence="1" type="ORF">AK830_g5151</name>
</gene>
<evidence type="ECO:0000313" key="1">
    <source>
        <dbReference type="EMBL" id="KPM41427.1"/>
    </source>
</evidence>
<protein>
    <submittedName>
        <fullName evidence="1">Uncharacterized protein</fullName>
    </submittedName>
</protein>
<evidence type="ECO:0000313" key="2">
    <source>
        <dbReference type="Proteomes" id="UP000050424"/>
    </source>
</evidence>
<dbReference type="OrthoDB" id="3434980at2759"/>
<keyword evidence="2" id="KW-1185">Reference proteome</keyword>
<organism evidence="1 2">
    <name type="scientific">Neonectria ditissima</name>
    <dbReference type="NCBI Taxonomy" id="78410"/>
    <lineage>
        <taxon>Eukaryota</taxon>
        <taxon>Fungi</taxon>
        <taxon>Dikarya</taxon>
        <taxon>Ascomycota</taxon>
        <taxon>Pezizomycotina</taxon>
        <taxon>Sordariomycetes</taxon>
        <taxon>Hypocreomycetidae</taxon>
        <taxon>Hypocreales</taxon>
        <taxon>Nectriaceae</taxon>
        <taxon>Neonectria</taxon>
    </lineage>
</organism>
<dbReference type="Proteomes" id="UP000050424">
    <property type="component" value="Unassembled WGS sequence"/>
</dbReference>
<dbReference type="EMBL" id="LKCW01000065">
    <property type="protein sequence ID" value="KPM41427.1"/>
    <property type="molecule type" value="Genomic_DNA"/>
</dbReference>
<comment type="caution">
    <text evidence="1">The sequence shown here is derived from an EMBL/GenBank/DDBJ whole genome shotgun (WGS) entry which is preliminary data.</text>
</comment>
<proteinExistence type="predicted"/>